<gene>
    <name evidence="1" type="ORF">CFter6_0152</name>
</gene>
<dbReference type="EMBL" id="CP013232">
    <property type="protein sequence ID" value="AMO92883.1"/>
    <property type="molecule type" value="Genomic_DNA"/>
</dbReference>
<evidence type="ECO:0000313" key="1">
    <source>
        <dbReference type="EMBL" id="AMO92883.1"/>
    </source>
</evidence>
<proteinExistence type="predicted"/>
<organism evidence="1">
    <name type="scientific">Collimonas fungivorans</name>
    <dbReference type="NCBI Taxonomy" id="158899"/>
    <lineage>
        <taxon>Bacteria</taxon>
        <taxon>Pseudomonadati</taxon>
        <taxon>Pseudomonadota</taxon>
        <taxon>Betaproteobacteria</taxon>
        <taxon>Burkholderiales</taxon>
        <taxon>Oxalobacteraceae</taxon>
        <taxon>Collimonas</taxon>
    </lineage>
</organism>
<protein>
    <submittedName>
        <fullName evidence="1">Uncharacterized protein</fullName>
    </submittedName>
</protein>
<name>A0A127P579_9BURK</name>
<sequence>MLGEKNLCVADHIASDGMVSMKFLLREAANMIDEGDEATAALWRASGSL</sequence>
<evidence type="ECO:0000313" key="2">
    <source>
        <dbReference type="Proteomes" id="UP000072421"/>
    </source>
</evidence>
<accession>A0A127P579</accession>
<reference evidence="1 2" key="1">
    <citation type="submission" date="2015-11" db="EMBL/GenBank/DDBJ databases">
        <title>Exploring the genomic traits of fungus-feeding bacterial genus Collimonas.</title>
        <authorList>
            <person name="Song C."/>
            <person name="Schmidt R."/>
            <person name="de Jager V."/>
            <person name="Krzyzanowska D."/>
            <person name="Jongedijk E."/>
            <person name="Cankar K."/>
            <person name="Beekwilder J."/>
            <person name="van Veen A."/>
            <person name="de Boer W."/>
            <person name="van Veen J.A."/>
            <person name="Garbeva P."/>
        </authorList>
    </citation>
    <scope>NUCLEOTIDE SEQUENCE [LARGE SCALE GENOMIC DNA]</scope>
    <source>
        <strain evidence="1 2">Ter6</strain>
    </source>
</reference>
<dbReference type="AlphaFoldDB" id="A0A127P579"/>
<dbReference type="PATRIC" id="fig|158899.10.peg.150"/>
<dbReference type="Proteomes" id="UP000072421">
    <property type="component" value="Chromosome"/>
</dbReference>